<dbReference type="GO" id="GO:0005524">
    <property type="term" value="F:ATP binding"/>
    <property type="evidence" value="ECO:0007669"/>
    <property type="project" value="UniProtKB-KW"/>
</dbReference>
<feature type="region of interest" description="Disordered" evidence="3">
    <location>
        <begin position="1"/>
        <end position="21"/>
    </location>
</feature>
<dbReference type="CDD" id="cd18809">
    <property type="entry name" value="SF1_C_RecD"/>
    <property type="match status" value="1"/>
</dbReference>
<name>A0A6J7HZW8_9ZZZZ</name>
<keyword evidence="2" id="KW-0067">ATP-binding</keyword>
<dbReference type="Pfam" id="PF13538">
    <property type="entry name" value="UvrD_C_2"/>
    <property type="match status" value="1"/>
</dbReference>
<dbReference type="InterPro" id="IPR050534">
    <property type="entry name" value="Coronavir_polyprotein_1ab"/>
</dbReference>
<feature type="domain" description="AAA+ ATPase" evidence="4">
    <location>
        <begin position="340"/>
        <end position="482"/>
    </location>
</feature>
<dbReference type="Gene3D" id="2.30.30.940">
    <property type="match status" value="1"/>
</dbReference>
<dbReference type="GO" id="GO:0017116">
    <property type="term" value="F:single-stranded DNA helicase activity"/>
    <property type="evidence" value="ECO:0007669"/>
    <property type="project" value="TreeGrafter"/>
</dbReference>
<organism evidence="5">
    <name type="scientific">freshwater metagenome</name>
    <dbReference type="NCBI Taxonomy" id="449393"/>
    <lineage>
        <taxon>unclassified sequences</taxon>
        <taxon>metagenomes</taxon>
        <taxon>ecological metagenomes</taxon>
    </lineage>
</organism>
<protein>
    <submittedName>
        <fullName evidence="5">Unannotated protein</fullName>
    </submittedName>
</protein>
<dbReference type="InterPro" id="IPR055446">
    <property type="entry name" value="RecD2_N_OB"/>
</dbReference>
<dbReference type="SMART" id="SM00382">
    <property type="entry name" value="AAA"/>
    <property type="match status" value="1"/>
</dbReference>
<accession>A0A6J7HZW8</accession>
<evidence type="ECO:0000259" key="4">
    <source>
        <dbReference type="SMART" id="SM00382"/>
    </source>
</evidence>
<evidence type="ECO:0000256" key="3">
    <source>
        <dbReference type="SAM" id="MobiDB-lite"/>
    </source>
</evidence>
<sequence>MSRQRSDNPSGAAPDGPADPHATMLDVEVVAQRWSSPDSGFAVLMALTDDGEEVILTGTIDHLHVGELAQAHGAWRRHAKHGWRFEVERVASTGIASDAALLDLLAAVRHVGPTGAAWLLERHGEGVLDAVDEDPRGRLREVPGIGPARIGATVRSWERLRGRRALRLFLGEHGVPAAAAGRIERAFGPEAVELLREDPYSAIDVEGVGFATADALARALGTPADAPGRLDAGILHVLTLAEVDGHCLLPRAELIRQADALLGGGAGERLDGLIASGRVVADGELIAHPVIDAIERRLARRVRELATDGPQFKLDGVERPTAGDFIPSPAQWRVVDAVLSSRLSILTGGPGTGKTATVRALVELLRKSRRTVRLCAPTGKAARRLGEATGANATTIHRLLGWLPEEGGFEHGPDDPLPSTDVLVIDEASMLSLFLADAVLGAVGPRTHVLLVGDVDQLPPVGPGRVLDDIIASGVVPTVRLEEIFRQAARSLIVRAAHAVNRGERPSVDAGPDDIRDFFLIGRESPQAMFDEVVSLASGRLADHYDLDPGADVLVLSPMRKGPLGVDALNDALRARRNALGTAVPGTTLRLGDRVIQTRNDHERELMNGEMGVITHLDPARDEVLFAADDGRRITLDLDELGTIRPAYAITVHKAQGSQAPAVVVPVFSGHRHMLTRNLLYTAMTRAERVCVVVAQASALDGAVARRDAVRRWTRLERLVADPSG</sequence>
<dbReference type="Gene3D" id="3.40.50.300">
    <property type="entry name" value="P-loop containing nucleotide triphosphate hydrolases"/>
    <property type="match status" value="2"/>
</dbReference>
<dbReference type="PANTHER" id="PTHR43788">
    <property type="entry name" value="DNA2/NAM7 HELICASE FAMILY MEMBER"/>
    <property type="match status" value="1"/>
</dbReference>
<evidence type="ECO:0000313" key="5">
    <source>
        <dbReference type="EMBL" id="CAB4924041.1"/>
    </source>
</evidence>
<dbReference type="GO" id="GO:0009338">
    <property type="term" value="C:exodeoxyribonuclease V complex"/>
    <property type="evidence" value="ECO:0007669"/>
    <property type="project" value="TreeGrafter"/>
</dbReference>
<dbReference type="InterPro" id="IPR006345">
    <property type="entry name" value="RecD2"/>
</dbReference>
<reference evidence="5" key="1">
    <citation type="submission" date="2020-05" db="EMBL/GenBank/DDBJ databases">
        <authorList>
            <person name="Chiriac C."/>
            <person name="Salcher M."/>
            <person name="Ghai R."/>
            <person name="Kavagutti S V."/>
        </authorList>
    </citation>
    <scope>NUCLEOTIDE SEQUENCE</scope>
</reference>
<keyword evidence="1" id="KW-0547">Nucleotide-binding</keyword>
<dbReference type="Pfam" id="PF14490">
    <property type="entry name" value="HHH_RecD2"/>
    <property type="match status" value="1"/>
</dbReference>
<dbReference type="InterPro" id="IPR027417">
    <property type="entry name" value="P-loop_NTPase"/>
</dbReference>
<dbReference type="GO" id="GO:0043139">
    <property type="term" value="F:5'-3' DNA helicase activity"/>
    <property type="evidence" value="ECO:0007669"/>
    <property type="project" value="InterPro"/>
</dbReference>
<evidence type="ECO:0000256" key="2">
    <source>
        <dbReference type="ARBA" id="ARBA00022840"/>
    </source>
</evidence>
<evidence type="ECO:0000256" key="1">
    <source>
        <dbReference type="ARBA" id="ARBA00022741"/>
    </source>
</evidence>
<dbReference type="Gene3D" id="1.10.10.2220">
    <property type="match status" value="1"/>
</dbReference>
<dbReference type="PANTHER" id="PTHR43788:SF6">
    <property type="entry name" value="DNA HELICASE B"/>
    <property type="match status" value="1"/>
</dbReference>
<dbReference type="Pfam" id="PF13604">
    <property type="entry name" value="AAA_30"/>
    <property type="match status" value="1"/>
</dbReference>
<dbReference type="InterPro" id="IPR029493">
    <property type="entry name" value="RecD2-like_HHH"/>
</dbReference>
<dbReference type="GO" id="GO:0003677">
    <property type="term" value="F:DNA binding"/>
    <property type="evidence" value="ECO:0007669"/>
    <property type="project" value="InterPro"/>
</dbReference>
<feature type="compositionally biased region" description="Low complexity" evidence="3">
    <location>
        <begin position="11"/>
        <end position="20"/>
    </location>
</feature>
<dbReference type="EMBL" id="CAFBMX010000003">
    <property type="protein sequence ID" value="CAB4924041.1"/>
    <property type="molecule type" value="Genomic_DNA"/>
</dbReference>
<dbReference type="CDD" id="cd17933">
    <property type="entry name" value="DEXSc_RecD-like"/>
    <property type="match status" value="1"/>
</dbReference>
<dbReference type="InterPro" id="IPR027785">
    <property type="entry name" value="UvrD-like_helicase_C"/>
</dbReference>
<dbReference type="HAMAP" id="MF_01488">
    <property type="entry name" value="RecD2"/>
    <property type="match status" value="1"/>
</dbReference>
<dbReference type="SUPFAM" id="SSF52540">
    <property type="entry name" value="P-loop containing nucleoside triphosphate hydrolases"/>
    <property type="match status" value="2"/>
</dbReference>
<dbReference type="AlphaFoldDB" id="A0A6J7HZW8"/>
<dbReference type="GO" id="GO:0006310">
    <property type="term" value="P:DNA recombination"/>
    <property type="evidence" value="ECO:0007669"/>
    <property type="project" value="InterPro"/>
</dbReference>
<dbReference type="Pfam" id="PF23139">
    <property type="entry name" value="OB_YrrC"/>
    <property type="match status" value="1"/>
</dbReference>
<proteinExistence type="inferred from homology"/>
<gene>
    <name evidence="5" type="ORF">UFOPK3674_00729</name>
</gene>
<dbReference type="InterPro" id="IPR003593">
    <property type="entry name" value="AAA+_ATPase"/>
</dbReference>